<dbReference type="CDD" id="cd03031">
    <property type="entry name" value="GRX_GRX_like"/>
    <property type="match status" value="1"/>
</dbReference>
<gene>
    <name evidence="3" type="ORF">GH714_034221</name>
</gene>
<dbReference type="Gene3D" id="3.40.30.10">
    <property type="entry name" value="Glutaredoxin"/>
    <property type="match status" value="1"/>
</dbReference>
<name>A0A6A6KMQ5_HEVBR</name>
<sequence>MGCSASKPDTLDPKSDRLEENFSLESSVFTSSSSPVPRALSLQTPLVHHPPSRKGDSHHLVSLTSTTYGSLLLVEPVKSKLNGQNPPYQPHSPPKFAKNTYKTQAPADPGESFSPDSVINTWELMDGLDDDLDFEMGDSLKPKSSFSDHAILFSSKSSSFQHLGFDDSVKKLQDSFNSMKSEEIALQNSFSPSKPLWKHLSEESFLSKMDPNVVSSYRRALSSRQLGYTRESTGARSVGSSPMNPSPTHNNGFLLHNTEDKIVLYFTSLRGIRKTYEDCCSVRMIFRGFRVPVDEKDISMDASYRKELQSLLKLKVVSLPQVFIRGKHIGGVEEIRQLNETGELAKLLEGFPVRDPRLVCDSCGDARFVPCPNCNGSRKVFDEEEEQLRRCLDCNENGLIRCPGCCSS</sequence>
<accession>A0A6A6KMQ5</accession>
<dbReference type="SUPFAM" id="SSF52833">
    <property type="entry name" value="Thioredoxin-like"/>
    <property type="match status" value="1"/>
</dbReference>
<dbReference type="InterPro" id="IPR002109">
    <property type="entry name" value="Glutaredoxin"/>
</dbReference>
<proteinExistence type="predicted"/>
<dbReference type="Pfam" id="PF23733">
    <property type="entry name" value="GRXCR1-2_C"/>
    <property type="match status" value="1"/>
</dbReference>
<dbReference type="AlphaFoldDB" id="A0A6A6KMQ5"/>
<evidence type="ECO:0000313" key="4">
    <source>
        <dbReference type="Proteomes" id="UP000467840"/>
    </source>
</evidence>
<reference evidence="3 4" key="1">
    <citation type="journal article" date="2020" name="Mol. Plant">
        <title>The Chromosome-Based Rubber Tree Genome Provides New Insights into Spurge Genome Evolution and Rubber Biosynthesis.</title>
        <authorList>
            <person name="Liu J."/>
            <person name="Shi C."/>
            <person name="Shi C.C."/>
            <person name="Li W."/>
            <person name="Zhang Q.J."/>
            <person name="Zhang Y."/>
            <person name="Li K."/>
            <person name="Lu H.F."/>
            <person name="Shi C."/>
            <person name="Zhu S.T."/>
            <person name="Xiao Z.Y."/>
            <person name="Nan H."/>
            <person name="Yue Y."/>
            <person name="Zhu X.G."/>
            <person name="Wu Y."/>
            <person name="Hong X.N."/>
            <person name="Fan G.Y."/>
            <person name="Tong Y."/>
            <person name="Zhang D."/>
            <person name="Mao C.L."/>
            <person name="Liu Y.L."/>
            <person name="Hao S.J."/>
            <person name="Liu W.Q."/>
            <person name="Lv M.Q."/>
            <person name="Zhang H.B."/>
            <person name="Liu Y."/>
            <person name="Hu-Tang G.R."/>
            <person name="Wang J.P."/>
            <person name="Wang J.H."/>
            <person name="Sun Y.H."/>
            <person name="Ni S.B."/>
            <person name="Chen W.B."/>
            <person name="Zhang X.C."/>
            <person name="Jiao Y.N."/>
            <person name="Eichler E.E."/>
            <person name="Li G.H."/>
            <person name="Liu X."/>
            <person name="Gao L.Z."/>
        </authorList>
    </citation>
    <scope>NUCLEOTIDE SEQUENCE [LARGE SCALE GENOMIC DNA]</scope>
    <source>
        <strain evidence="4">cv. GT1</strain>
        <tissue evidence="3">Leaf</tissue>
    </source>
</reference>
<dbReference type="EMBL" id="JAAGAX010000016">
    <property type="protein sequence ID" value="KAF2289293.1"/>
    <property type="molecule type" value="Genomic_DNA"/>
</dbReference>
<dbReference type="PANTHER" id="PTHR45669">
    <property type="entry name" value="GLUTAREDOXIN DOMAIN-CONTAINING CYSTEINE-RICH PROTEIN CG12206-RELATED"/>
    <property type="match status" value="1"/>
</dbReference>
<dbReference type="PROSITE" id="PS51354">
    <property type="entry name" value="GLUTAREDOXIN_2"/>
    <property type="match status" value="1"/>
</dbReference>
<feature type="region of interest" description="Disordered" evidence="1">
    <location>
        <begin position="80"/>
        <end position="116"/>
    </location>
</feature>
<dbReference type="Proteomes" id="UP000467840">
    <property type="component" value="Chromosome 8"/>
</dbReference>
<protein>
    <recommendedName>
        <fullName evidence="2">Glutaredoxin domain-containing protein</fullName>
    </recommendedName>
</protein>
<comment type="caution">
    <text evidence="3">The sequence shown here is derived from an EMBL/GenBank/DDBJ whole genome shotgun (WGS) entry which is preliminary data.</text>
</comment>
<dbReference type="Pfam" id="PF00462">
    <property type="entry name" value="Glutaredoxin"/>
    <property type="match status" value="1"/>
</dbReference>
<evidence type="ECO:0000313" key="3">
    <source>
        <dbReference type="EMBL" id="KAF2289293.1"/>
    </source>
</evidence>
<evidence type="ECO:0000256" key="1">
    <source>
        <dbReference type="SAM" id="MobiDB-lite"/>
    </source>
</evidence>
<feature type="region of interest" description="Disordered" evidence="1">
    <location>
        <begin position="25"/>
        <end position="59"/>
    </location>
</feature>
<evidence type="ECO:0000259" key="2">
    <source>
        <dbReference type="Pfam" id="PF00462"/>
    </source>
</evidence>
<keyword evidence="4" id="KW-1185">Reference proteome</keyword>
<dbReference type="PANTHER" id="PTHR45669:SF18">
    <property type="entry name" value="GLUTAREDOXIN FAMILY PROTEIN"/>
    <property type="match status" value="1"/>
</dbReference>
<dbReference type="InterPro" id="IPR036249">
    <property type="entry name" value="Thioredoxin-like_sf"/>
</dbReference>
<organism evidence="3 4">
    <name type="scientific">Hevea brasiliensis</name>
    <name type="common">Para rubber tree</name>
    <name type="synonym">Siphonia brasiliensis</name>
    <dbReference type="NCBI Taxonomy" id="3981"/>
    <lineage>
        <taxon>Eukaryota</taxon>
        <taxon>Viridiplantae</taxon>
        <taxon>Streptophyta</taxon>
        <taxon>Embryophyta</taxon>
        <taxon>Tracheophyta</taxon>
        <taxon>Spermatophyta</taxon>
        <taxon>Magnoliopsida</taxon>
        <taxon>eudicotyledons</taxon>
        <taxon>Gunneridae</taxon>
        <taxon>Pentapetalae</taxon>
        <taxon>rosids</taxon>
        <taxon>fabids</taxon>
        <taxon>Malpighiales</taxon>
        <taxon>Euphorbiaceae</taxon>
        <taxon>Crotonoideae</taxon>
        <taxon>Micrandreae</taxon>
        <taxon>Hevea</taxon>
    </lineage>
</organism>
<feature type="compositionally biased region" description="Low complexity" evidence="1">
    <location>
        <begin position="25"/>
        <end position="34"/>
    </location>
</feature>
<feature type="domain" description="Glutaredoxin" evidence="2">
    <location>
        <begin position="263"/>
        <end position="329"/>
    </location>
</feature>